<keyword evidence="2" id="KW-1185">Reference proteome</keyword>
<proteinExistence type="predicted"/>
<dbReference type="RefSeq" id="WP_144587985.1">
    <property type="nucleotide sequence ID" value="NZ_VJWX01000107.1"/>
</dbReference>
<reference evidence="1 2" key="1">
    <citation type="submission" date="2019-07" db="EMBL/GenBank/DDBJ databases">
        <authorList>
            <person name="Duangmal K."/>
            <person name="Teo W.F.A."/>
        </authorList>
    </citation>
    <scope>NUCLEOTIDE SEQUENCE [LARGE SCALE GENOMIC DNA]</scope>
    <source>
        <strain evidence="1 2">TBRC 6029</strain>
    </source>
</reference>
<dbReference type="OrthoDB" id="9758603at2"/>
<sequence length="74" mass="7978">MVAGTITARCPCCDRWHVADAWHRGSSIVGQLAACAATYGDVAPEVVVIVIRERGSWWLADGTENGHRISERAA</sequence>
<dbReference type="Proteomes" id="UP000320011">
    <property type="component" value="Unassembled WGS sequence"/>
</dbReference>
<reference evidence="1 2" key="2">
    <citation type="submission" date="2019-08" db="EMBL/GenBank/DDBJ databases">
        <title>Amycolatopsis acidicola sp. nov., isolated from peat swamp forest soil.</title>
        <authorList>
            <person name="Srisuk N."/>
        </authorList>
    </citation>
    <scope>NUCLEOTIDE SEQUENCE [LARGE SCALE GENOMIC DNA]</scope>
    <source>
        <strain evidence="1 2">TBRC 6029</strain>
    </source>
</reference>
<accession>A0A558CTM3</accession>
<protein>
    <submittedName>
        <fullName evidence="1">Uncharacterized protein</fullName>
    </submittedName>
</protein>
<gene>
    <name evidence="1" type="ORF">FNH05_13405</name>
</gene>
<dbReference type="EMBL" id="VJWX01000107">
    <property type="protein sequence ID" value="TVT52131.1"/>
    <property type="molecule type" value="Genomic_DNA"/>
</dbReference>
<organism evidence="1 2">
    <name type="scientific">Amycolatopsis rhizosphaerae</name>
    <dbReference type="NCBI Taxonomy" id="2053003"/>
    <lineage>
        <taxon>Bacteria</taxon>
        <taxon>Bacillati</taxon>
        <taxon>Actinomycetota</taxon>
        <taxon>Actinomycetes</taxon>
        <taxon>Pseudonocardiales</taxon>
        <taxon>Pseudonocardiaceae</taxon>
        <taxon>Amycolatopsis</taxon>
    </lineage>
</organism>
<name>A0A558CTM3_9PSEU</name>
<dbReference type="AlphaFoldDB" id="A0A558CTM3"/>
<evidence type="ECO:0000313" key="2">
    <source>
        <dbReference type="Proteomes" id="UP000320011"/>
    </source>
</evidence>
<comment type="caution">
    <text evidence="1">The sequence shown here is derived from an EMBL/GenBank/DDBJ whole genome shotgun (WGS) entry which is preliminary data.</text>
</comment>
<evidence type="ECO:0000313" key="1">
    <source>
        <dbReference type="EMBL" id="TVT52131.1"/>
    </source>
</evidence>